<dbReference type="Gene3D" id="3.30.1330.10">
    <property type="entry name" value="PurM-like, N-terminal domain"/>
    <property type="match status" value="1"/>
</dbReference>
<feature type="binding site" evidence="2">
    <location>
        <position position="110"/>
    </location>
    <ligand>
        <name>ATP</name>
        <dbReference type="ChEBI" id="CHEBI:30616"/>
    </ligand>
</feature>
<dbReference type="GO" id="GO:0000287">
    <property type="term" value="F:magnesium ion binding"/>
    <property type="evidence" value="ECO:0007669"/>
    <property type="project" value="UniProtKB-UniRule"/>
</dbReference>
<comment type="caution">
    <text evidence="4">The sequence shown here is derived from an EMBL/GenBank/DDBJ whole genome shotgun (WGS) entry which is preliminary data.</text>
</comment>
<dbReference type="EMBL" id="VGLS01000028">
    <property type="protein sequence ID" value="MBM3222532.1"/>
    <property type="molecule type" value="Genomic_DNA"/>
</dbReference>
<proteinExistence type="inferred from homology"/>
<dbReference type="AlphaFoldDB" id="A0A937VZE7"/>
<dbReference type="Gene3D" id="3.90.650.10">
    <property type="entry name" value="PurM-like C-terminal domain"/>
    <property type="match status" value="1"/>
</dbReference>
<dbReference type="Pfam" id="PF00586">
    <property type="entry name" value="AIRS"/>
    <property type="match status" value="1"/>
</dbReference>
<dbReference type="Proteomes" id="UP000712673">
    <property type="component" value="Unassembled WGS sequence"/>
</dbReference>
<feature type="binding site" evidence="2">
    <location>
        <position position="154"/>
    </location>
    <ligand>
        <name>ATP</name>
        <dbReference type="ChEBI" id="CHEBI:30616"/>
    </ligand>
</feature>
<keyword evidence="2" id="KW-0067">ATP-binding</keyword>
<comment type="catalytic activity">
    <reaction evidence="2">
        <text>thiamine phosphate + ATP = thiamine diphosphate + ADP</text>
        <dbReference type="Rhea" id="RHEA:15913"/>
        <dbReference type="ChEBI" id="CHEBI:30616"/>
        <dbReference type="ChEBI" id="CHEBI:37575"/>
        <dbReference type="ChEBI" id="CHEBI:58937"/>
        <dbReference type="ChEBI" id="CHEBI:456216"/>
        <dbReference type="EC" id="2.7.4.16"/>
    </reaction>
</comment>
<comment type="similarity">
    <text evidence="2">Belongs to the thiamine-monophosphate kinase family.</text>
</comment>
<evidence type="ECO:0000256" key="2">
    <source>
        <dbReference type="HAMAP-Rule" id="MF_02128"/>
    </source>
</evidence>
<dbReference type="GO" id="GO:0009228">
    <property type="term" value="P:thiamine biosynthetic process"/>
    <property type="evidence" value="ECO:0007669"/>
    <property type="project" value="UniProtKB-KW"/>
</dbReference>
<dbReference type="PANTHER" id="PTHR30270:SF0">
    <property type="entry name" value="THIAMINE-MONOPHOSPHATE KINASE"/>
    <property type="match status" value="1"/>
</dbReference>
<feature type="binding site" evidence="2">
    <location>
        <position position="128"/>
    </location>
    <ligand>
        <name>Mg(2+)</name>
        <dbReference type="ChEBI" id="CHEBI:18420"/>
        <label>1</label>
    </ligand>
</feature>
<gene>
    <name evidence="2 4" type="primary">thiL</name>
    <name evidence="4" type="ORF">FJZ47_01830</name>
</gene>
<evidence type="ECO:0000256" key="1">
    <source>
        <dbReference type="ARBA" id="ARBA00022977"/>
    </source>
</evidence>
<comment type="function">
    <text evidence="2">Catalyzes the ATP-dependent phosphorylation of thiamine-monophosphate (TMP) to form thiamine-pyrophosphate (TPP), the active form of vitamin B1.</text>
</comment>
<dbReference type="GO" id="GO:0009030">
    <property type="term" value="F:thiamine-phosphate kinase activity"/>
    <property type="evidence" value="ECO:0007669"/>
    <property type="project" value="UniProtKB-UniRule"/>
</dbReference>
<feature type="domain" description="PurM-like N-terminal" evidence="3">
    <location>
        <begin position="32"/>
        <end position="146"/>
    </location>
</feature>
<comment type="miscellaneous">
    <text evidence="2">Reaction mechanism of ThiL seems to utilize a direct, inline transfer of the gamma-phosphate of ATP to TMP rather than a phosphorylated enzyme intermediate.</text>
</comment>
<feature type="binding site" evidence="2">
    <location>
        <position position="51"/>
    </location>
    <ligand>
        <name>Mg(2+)</name>
        <dbReference type="ChEBI" id="CHEBI:18420"/>
        <label>1</label>
    </ligand>
</feature>
<feature type="binding site" evidence="2">
    <location>
        <position position="80"/>
    </location>
    <ligand>
        <name>Mg(2+)</name>
        <dbReference type="ChEBI" id="CHEBI:18420"/>
        <label>2</label>
    </ligand>
</feature>
<keyword evidence="2 4" id="KW-0808">Transferase</keyword>
<dbReference type="SUPFAM" id="SSF56042">
    <property type="entry name" value="PurM C-terminal domain-like"/>
    <property type="match status" value="1"/>
</dbReference>
<accession>A0A937VZE7</accession>
<feature type="binding site" evidence="2">
    <location>
        <position position="221"/>
    </location>
    <ligand>
        <name>ATP</name>
        <dbReference type="ChEBI" id="CHEBI:30616"/>
    </ligand>
</feature>
<keyword evidence="2" id="KW-0479">Metal-binding</keyword>
<feature type="binding site" evidence="2">
    <location>
        <begin position="127"/>
        <end position="128"/>
    </location>
    <ligand>
        <name>ATP</name>
        <dbReference type="ChEBI" id="CHEBI:30616"/>
    </ligand>
</feature>
<name>A0A937VZE7_UNCTE</name>
<dbReference type="EC" id="2.7.4.16" evidence="2"/>
<evidence type="ECO:0000259" key="3">
    <source>
        <dbReference type="Pfam" id="PF00586"/>
    </source>
</evidence>
<feature type="binding site" evidence="2">
    <location>
        <position position="50"/>
    </location>
    <ligand>
        <name>Mg(2+)</name>
        <dbReference type="ChEBI" id="CHEBI:18420"/>
        <label>1</label>
    </ligand>
</feature>
<feature type="binding site" evidence="2">
    <location>
        <position position="272"/>
    </location>
    <ligand>
        <name>substrate</name>
    </ligand>
</feature>
<feature type="binding site" evidence="2">
    <location>
        <position position="51"/>
    </location>
    <ligand>
        <name>Mg(2+)</name>
        <dbReference type="ChEBI" id="CHEBI:18420"/>
        <label>2</label>
    </ligand>
</feature>
<sequence length="339" mass="36068">MRIGELGEFALIDRLQQRLQGAVPSQVRRGIGDDCAVLRPGPGMDLLVTTDTQEEGVHFRRDWSTPEDIGWRCLAVNVSDIAAMGGTPLGAVVALSVPATLEVAFLEALYDGLQALASAYDCPVIGGNISKAVAHLTITITVLGEVPAGHGVYRSGAQVGDDIWVTGELGSAKAGLEALLHANPALASAEATQCYRRPRPRLREAQYLRQQGQLHSLIDISDGLSSDLAHICTESRVAAQLEAALIPISTTARQVAHALGQDPLLFALHGGEDFELCLTAPAGMLAAIQPAFSAHWHCPLVRVGTIQAGHGVMLHYPDGTRQPLQARGYDHFRPHTGEA</sequence>
<feature type="binding site" evidence="2">
    <location>
        <position position="219"/>
    </location>
    <ligand>
        <name>Mg(2+)</name>
        <dbReference type="ChEBI" id="CHEBI:18420"/>
        <label>3</label>
    </ligand>
</feature>
<dbReference type="InterPro" id="IPR016188">
    <property type="entry name" value="PurM-like_N"/>
</dbReference>
<evidence type="ECO:0000313" key="5">
    <source>
        <dbReference type="Proteomes" id="UP000712673"/>
    </source>
</evidence>
<keyword evidence="2" id="KW-0460">Magnesium</keyword>
<dbReference type="InterPro" id="IPR036676">
    <property type="entry name" value="PurM-like_C_sf"/>
</dbReference>
<feature type="binding site" evidence="2">
    <location>
        <position position="329"/>
    </location>
    <ligand>
        <name>substrate</name>
    </ligand>
</feature>
<feature type="binding site" evidence="2">
    <location>
        <position position="34"/>
    </location>
    <ligand>
        <name>Mg(2+)</name>
        <dbReference type="ChEBI" id="CHEBI:18420"/>
        <label>4</label>
    </ligand>
</feature>
<evidence type="ECO:0000313" key="4">
    <source>
        <dbReference type="EMBL" id="MBM3222532.1"/>
    </source>
</evidence>
<dbReference type="SUPFAM" id="SSF55326">
    <property type="entry name" value="PurM N-terminal domain-like"/>
    <property type="match status" value="1"/>
</dbReference>
<feature type="binding site" evidence="2">
    <location>
        <position position="49"/>
    </location>
    <ligand>
        <name>Mg(2+)</name>
        <dbReference type="ChEBI" id="CHEBI:18420"/>
        <label>4</label>
    </ligand>
</feature>
<feature type="binding site" evidence="2">
    <location>
        <position position="80"/>
    </location>
    <ligand>
        <name>Mg(2+)</name>
        <dbReference type="ChEBI" id="CHEBI:18420"/>
        <label>3</label>
    </ligand>
</feature>
<feature type="binding site" evidence="2">
    <location>
        <position position="58"/>
    </location>
    <ligand>
        <name>substrate</name>
    </ligand>
</feature>
<dbReference type="CDD" id="cd02194">
    <property type="entry name" value="ThiL"/>
    <property type="match status" value="1"/>
</dbReference>
<feature type="binding site" evidence="2">
    <location>
        <position position="80"/>
    </location>
    <ligand>
        <name>Mg(2+)</name>
        <dbReference type="ChEBI" id="CHEBI:18420"/>
        <label>4</label>
    </ligand>
</feature>
<dbReference type="PIRSF" id="PIRSF005303">
    <property type="entry name" value="Thiam_monoph_kin"/>
    <property type="match status" value="1"/>
</dbReference>
<keyword evidence="2 4" id="KW-0418">Kinase</keyword>
<dbReference type="GO" id="GO:0009229">
    <property type="term" value="P:thiamine diphosphate biosynthetic process"/>
    <property type="evidence" value="ECO:0007669"/>
    <property type="project" value="UniProtKB-UniRule"/>
</dbReference>
<dbReference type="HAMAP" id="MF_02128">
    <property type="entry name" value="TMP_kinase"/>
    <property type="match status" value="1"/>
</dbReference>
<dbReference type="NCBIfam" id="TIGR01379">
    <property type="entry name" value="thiL"/>
    <property type="match status" value="1"/>
</dbReference>
<protein>
    <recommendedName>
        <fullName evidence="2">Thiamine-monophosphate kinase</fullName>
        <shortName evidence="2">TMP kinase</shortName>
        <shortName evidence="2">Thiamine-phosphate kinase</shortName>
        <ecNumber evidence="2">2.7.4.16</ecNumber>
    </recommendedName>
</protein>
<dbReference type="InterPro" id="IPR036921">
    <property type="entry name" value="PurM-like_N_sf"/>
</dbReference>
<reference evidence="4" key="1">
    <citation type="submission" date="2019-03" db="EMBL/GenBank/DDBJ databases">
        <title>Lake Tanganyika Metagenome-Assembled Genomes (MAGs).</title>
        <authorList>
            <person name="Tran P."/>
        </authorList>
    </citation>
    <scope>NUCLEOTIDE SEQUENCE</scope>
    <source>
        <strain evidence="4">K_DeepCast_65m_m2_066</strain>
    </source>
</reference>
<organism evidence="4 5">
    <name type="scientific">Tectimicrobiota bacterium</name>
    <dbReference type="NCBI Taxonomy" id="2528274"/>
    <lineage>
        <taxon>Bacteria</taxon>
        <taxon>Pseudomonadati</taxon>
        <taxon>Nitrospinota/Tectimicrobiota group</taxon>
        <taxon>Candidatus Tectimicrobiota</taxon>
    </lineage>
</organism>
<feature type="binding site" evidence="2">
    <location>
        <position position="34"/>
    </location>
    <ligand>
        <name>Mg(2+)</name>
        <dbReference type="ChEBI" id="CHEBI:18420"/>
        <label>3</label>
    </ligand>
</feature>
<dbReference type="InterPro" id="IPR006283">
    <property type="entry name" value="ThiL-like"/>
</dbReference>
<feature type="binding site" evidence="2">
    <location>
        <position position="222"/>
    </location>
    <ligand>
        <name>Mg(2+)</name>
        <dbReference type="ChEBI" id="CHEBI:18420"/>
        <label>5</label>
    </ligand>
</feature>
<comment type="pathway">
    <text evidence="2">Cofactor biosynthesis; thiamine diphosphate biosynthesis; thiamine diphosphate from thiamine phosphate: step 1/1.</text>
</comment>
<dbReference type="GO" id="GO:0005524">
    <property type="term" value="F:ATP binding"/>
    <property type="evidence" value="ECO:0007669"/>
    <property type="project" value="UniProtKB-UniRule"/>
</dbReference>
<keyword evidence="1 2" id="KW-0784">Thiamine biosynthesis</keyword>
<dbReference type="PANTHER" id="PTHR30270">
    <property type="entry name" value="THIAMINE-MONOPHOSPHATE KINASE"/>
    <property type="match status" value="1"/>
</dbReference>
<keyword evidence="2" id="KW-0547">Nucleotide-binding</keyword>